<protein>
    <recommendedName>
        <fullName evidence="5">HotDog ACOT-type domain-containing protein</fullName>
    </recommendedName>
</protein>
<evidence type="ECO:0000256" key="1">
    <source>
        <dbReference type="ARBA" id="ARBA00010458"/>
    </source>
</evidence>
<evidence type="ECO:0000313" key="7">
    <source>
        <dbReference type="Proteomes" id="UP001448207"/>
    </source>
</evidence>
<feature type="domain" description="HotDog ACOT-type" evidence="5">
    <location>
        <begin position="289"/>
        <end position="405"/>
    </location>
</feature>
<proteinExistence type="inferred from homology"/>
<keyword evidence="4" id="KW-0809">Transit peptide</keyword>
<evidence type="ECO:0000256" key="2">
    <source>
        <dbReference type="ARBA" id="ARBA00022737"/>
    </source>
</evidence>
<comment type="similarity">
    <text evidence="1">Belongs to the acyl coenzyme A hydrolase family.</text>
</comment>
<evidence type="ECO:0000259" key="5">
    <source>
        <dbReference type="PROSITE" id="PS51770"/>
    </source>
</evidence>
<keyword evidence="7" id="KW-1185">Reference proteome</keyword>
<dbReference type="SUPFAM" id="SSF54637">
    <property type="entry name" value="Thioesterase/thiol ester dehydrase-isomerase"/>
    <property type="match status" value="2"/>
</dbReference>
<evidence type="ECO:0000313" key="6">
    <source>
        <dbReference type="EMBL" id="KAL0077418.1"/>
    </source>
</evidence>
<dbReference type="EMBL" id="JBCLYO010000028">
    <property type="protein sequence ID" value="KAL0077418.1"/>
    <property type="molecule type" value="Genomic_DNA"/>
</dbReference>
<dbReference type="InterPro" id="IPR033120">
    <property type="entry name" value="HOTDOG_ACOT"/>
</dbReference>
<accession>A0ABR3ALJ3</accession>
<gene>
    <name evidence="6" type="ORF">J3Q64DRAFT_1825261</name>
</gene>
<evidence type="ECO:0000256" key="3">
    <source>
        <dbReference type="ARBA" id="ARBA00022801"/>
    </source>
</evidence>
<keyword evidence="3" id="KW-0378">Hydrolase</keyword>
<dbReference type="Proteomes" id="UP001448207">
    <property type="component" value="Unassembled WGS sequence"/>
</dbReference>
<keyword evidence="2" id="KW-0677">Repeat</keyword>
<comment type="caution">
    <text evidence="6">The sequence shown here is derived from an EMBL/GenBank/DDBJ whole genome shotgun (WGS) entry which is preliminary data.</text>
</comment>
<dbReference type="PANTHER" id="PTHR12655:SF0">
    <property type="entry name" value="ACYL-COENZYME A THIOESTERASE 9, MITOCHONDRIAL"/>
    <property type="match status" value="1"/>
</dbReference>
<dbReference type="PANTHER" id="PTHR12655">
    <property type="entry name" value="ACYL-COA THIOESTERASE"/>
    <property type="match status" value="1"/>
</dbReference>
<sequence>MSSSKLLEPQSISYNQPVEHGQIHIVLPTKNSDFVHSARTPHNESPALSQAIHEFSTEYRKQPPSKKTMQHSYVEKYLPLESSPKFNSKYVNSEGGINYGMLLEDVDDIGGVVATRHTEWLGPSDIFTPCTVGTEQIYGNTQNSADDYKLVGHVAYTKGALMVCFVSLETFWGKHASIDTRILHPKRVPPIGVSNSRTVAIFSVTMLFFDKLTKRLSPVSQIECVTAQEEYIHSQFEAIHSARKQIINMNKAQEQLCLYGNELVNNVGSRVQQLSFVPDGGSQEFVFISDTLVKSNYVPTPQQRNSYGVMFGGYVARASYELACVGASYFLRSSEFRASQLNDITFLLPIEIGDHVRSKAEIIYSSDPLNKGFVTRVVVEARSPKDLDFKSAFIMHITFVPTDQTVQRKTVLPKTRKESILWQRGHDIVQTRNEYLSEYINEIRYIGFNFCKL</sequence>
<dbReference type="InterPro" id="IPR029069">
    <property type="entry name" value="HotDog_dom_sf"/>
</dbReference>
<reference evidence="6 7" key="1">
    <citation type="submission" date="2024-04" db="EMBL/GenBank/DDBJ databases">
        <title>Symmetric and asymmetric DNA N6-adenine methylation regulates different biological responses in Mucorales.</title>
        <authorList>
            <consortium name="Lawrence Berkeley National Laboratory"/>
            <person name="Lax C."/>
            <person name="Mondo S.J."/>
            <person name="Osorio-Concepcion M."/>
            <person name="Muszewska A."/>
            <person name="Corrochano-Luque M."/>
            <person name="Gutierrez G."/>
            <person name="Riley R."/>
            <person name="Lipzen A."/>
            <person name="Guo J."/>
            <person name="Hundley H."/>
            <person name="Amirebrahimi M."/>
            <person name="Ng V."/>
            <person name="Lorenzo-Gutierrez D."/>
            <person name="Binder U."/>
            <person name="Yang J."/>
            <person name="Song Y."/>
            <person name="Canovas D."/>
            <person name="Navarro E."/>
            <person name="Freitag M."/>
            <person name="Gabaldon T."/>
            <person name="Grigoriev I.V."/>
            <person name="Corrochano L.M."/>
            <person name="Nicolas F.E."/>
            <person name="Garre V."/>
        </authorList>
    </citation>
    <scope>NUCLEOTIDE SEQUENCE [LARGE SCALE GENOMIC DNA]</scope>
    <source>
        <strain evidence="6 7">L51</strain>
    </source>
</reference>
<dbReference type="Gene3D" id="3.10.129.10">
    <property type="entry name" value="Hotdog Thioesterase"/>
    <property type="match status" value="2"/>
</dbReference>
<dbReference type="PROSITE" id="PS51770">
    <property type="entry name" value="HOTDOG_ACOT"/>
    <property type="match status" value="1"/>
</dbReference>
<evidence type="ECO:0000256" key="4">
    <source>
        <dbReference type="ARBA" id="ARBA00022946"/>
    </source>
</evidence>
<organism evidence="6 7">
    <name type="scientific">Phycomyces blakesleeanus</name>
    <dbReference type="NCBI Taxonomy" id="4837"/>
    <lineage>
        <taxon>Eukaryota</taxon>
        <taxon>Fungi</taxon>
        <taxon>Fungi incertae sedis</taxon>
        <taxon>Mucoromycota</taxon>
        <taxon>Mucoromycotina</taxon>
        <taxon>Mucoromycetes</taxon>
        <taxon>Mucorales</taxon>
        <taxon>Phycomycetaceae</taxon>
        <taxon>Phycomyces</taxon>
    </lineage>
</organism>
<name>A0ABR3ALJ3_PHYBL</name>